<keyword evidence="1" id="KW-0812">Transmembrane</keyword>
<protein>
    <recommendedName>
        <fullName evidence="4">SMODS-associating 2TM beta-strand rich effector domain-containing protein</fullName>
    </recommendedName>
</protein>
<keyword evidence="1" id="KW-1133">Transmembrane helix</keyword>
<sequence length="221" mass="24207">MSPAAKFNALLCGLTVSLMFLLVAWASPRLAALGADNPIALSASGLVLSAGVYRLLTIGVRWVMERSTTAAKLVLGPHFVHGTWVGWFDGHSGERRYMVEHFSQDLDGLVITGRSFDINLKEHGYWESEAAVVDAKRGKLIFTYKFDVLTRQISLFGIHTSFLARQAPHLPAIALSGFAHDLNDATRIAVHSRKITEDLASWDSSLQEAVKLSAGDSKRDD</sequence>
<evidence type="ECO:0000256" key="1">
    <source>
        <dbReference type="SAM" id="Phobius"/>
    </source>
</evidence>
<feature type="transmembrane region" description="Helical" evidence="1">
    <location>
        <begin position="39"/>
        <end position="56"/>
    </location>
</feature>
<evidence type="ECO:0000313" key="2">
    <source>
        <dbReference type="EMBL" id="PWF23956.1"/>
    </source>
</evidence>
<dbReference type="EMBL" id="QETA01000002">
    <property type="protein sequence ID" value="PWF23956.1"/>
    <property type="molecule type" value="Genomic_DNA"/>
</dbReference>
<proteinExistence type="predicted"/>
<evidence type="ECO:0000313" key="3">
    <source>
        <dbReference type="Proteomes" id="UP000245212"/>
    </source>
</evidence>
<dbReference type="AlphaFoldDB" id="A0A2V1K1I5"/>
<organism evidence="2 3">
    <name type="scientific">Corticimicrobacter populi</name>
    <dbReference type="NCBI Taxonomy" id="2175229"/>
    <lineage>
        <taxon>Bacteria</taxon>
        <taxon>Pseudomonadati</taxon>
        <taxon>Pseudomonadota</taxon>
        <taxon>Betaproteobacteria</taxon>
        <taxon>Burkholderiales</taxon>
        <taxon>Alcaligenaceae</taxon>
        <taxon>Corticimicrobacter</taxon>
    </lineage>
</organism>
<keyword evidence="3" id="KW-1185">Reference proteome</keyword>
<reference evidence="3" key="1">
    <citation type="submission" date="2018-05" db="EMBL/GenBank/DDBJ databases">
        <authorList>
            <person name="Li Y."/>
        </authorList>
    </citation>
    <scope>NUCLEOTIDE SEQUENCE [LARGE SCALE GENOMIC DNA]</scope>
    <source>
        <strain evidence="3">3d-2-2</strain>
    </source>
</reference>
<name>A0A2V1K1I5_9BURK</name>
<comment type="caution">
    <text evidence="2">The sequence shown here is derived from an EMBL/GenBank/DDBJ whole genome shotgun (WGS) entry which is preliminary data.</text>
</comment>
<accession>A0A2V1K1I5</accession>
<gene>
    <name evidence="2" type="ORF">DD235_06395</name>
</gene>
<keyword evidence="1" id="KW-0472">Membrane</keyword>
<dbReference type="RefSeq" id="WP_109061235.1">
    <property type="nucleotide sequence ID" value="NZ_QETA01000002.1"/>
</dbReference>
<dbReference type="Proteomes" id="UP000245212">
    <property type="component" value="Unassembled WGS sequence"/>
</dbReference>
<feature type="transmembrane region" description="Helical" evidence="1">
    <location>
        <begin position="7"/>
        <end position="27"/>
    </location>
</feature>
<evidence type="ECO:0008006" key="4">
    <source>
        <dbReference type="Google" id="ProtNLM"/>
    </source>
</evidence>